<dbReference type="Pfam" id="PF01078">
    <property type="entry name" value="Mg_chelatase"/>
    <property type="match status" value="1"/>
</dbReference>
<organism evidence="5 6">
    <name type="scientific">Flagellimonas flava</name>
    <dbReference type="NCBI Taxonomy" id="570519"/>
    <lineage>
        <taxon>Bacteria</taxon>
        <taxon>Pseudomonadati</taxon>
        <taxon>Bacteroidota</taxon>
        <taxon>Flavobacteriia</taxon>
        <taxon>Flavobacteriales</taxon>
        <taxon>Flavobacteriaceae</taxon>
        <taxon>Flagellimonas</taxon>
    </lineage>
</organism>
<dbReference type="Gene3D" id="3.30.230.10">
    <property type="match status" value="1"/>
</dbReference>
<dbReference type="CDD" id="cd00009">
    <property type="entry name" value="AAA"/>
    <property type="match status" value="1"/>
</dbReference>
<dbReference type="STRING" id="570519.SAMN04488116_0671"/>
<evidence type="ECO:0000256" key="3">
    <source>
        <dbReference type="ARBA" id="ARBA00022840"/>
    </source>
</evidence>
<dbReference type="GO" id="GO:0003677">
    <property type="term" value="F:DNA binding"/>
    <property type="evidence" value="ECO:0007669"/>
    <property type="project" value="InterPro"/>
</dbReference>
<keyword evidence="3" id="KW-0067">ATP-binding</keyword>
<dbReference type="Pfam" id="PF13335">
    <property type="entry name" value="Mg_chelatase_C"/>
    <property type="match status" value="1"/>
</dbReference>
<dbReference type="GO" id="GO:0005524">
    <property type="term" value="F:ATP binding"/>
    <property type="evidence" value="ECO:0007669"/>
    <property type="project" value="UniProtKB-KW"/>
</dbReference>
<dbReference type="SUPFAM" id="SSF54211">
    <property type="entry name" value="Ribosomal protein S5 domain 2-like"/>
    <property type="match status" value="1"/>
</dbReference>
<reference evidence="6" key="1">
    <citation type="submission" date="2016-11" db="EMBL/GenBank/DDBJ databases">
        <authorList>
            <person name="Varghese N."/>
            <person name="Submissions S."/>
        </authorList>
    </citation>
    <scope>NUCLEOTIDE SEQUENCE [LARGE SCALE GENOMIC DNA]</scope>
    <source>
        <strain evidence="6">DSM 22638</strain>
    </source>
</reference>
<dbReference type="EMBL" id="FQWL01000001">
    <property type="protein sequence ID" value="SHG27035.1"/>
    <property type="molecule type" value="Genomic_DNA"/>
</dbReference>
<evidence type="ECO:0000256" key="1">
    <source>
        <dbReference type="ARBA" id="ARBA00006354"/>
    </source>
</evidence>
<protein>
    <submittedName>
        <fullName evidence="5">Magnesium chelatase family protein</fullName>
    </submittedName>
</protein>
<dbReference type="InterPro" id="IPR020568">
    <property type="entry name" value="Ribosomal_Su5_D2-typ_SF"/>
</dbReference>
<dbReference type="RefSeq" id="WP_073176463.1">
    <property type="nucleotide sequence ID" value="NZ_FQWL01000001.1"/>
</dbReference>
<dbReference type="InterPro" id="IPR000523">
    <property type="entry name" value="Mg_chelatse_chII-like_cat_dom"/>
</dbReference>
<sequence>MLVKVYGSAVFGVEAQTISVEVNVDQGIGYHLVGLPDNAIKESNYRIAAALQNNGYRIPGKKITINMAPADLRKEGSAYDLTLAIGILSASGQMKSEHVDRYLIMGELSLDGKLQPIKGALPIALQAKKDGFTGFILPKVNAMEAAVVDKLDVHGVESIEEVIHFFDLGKPLPKTAIDLKEQFYKNQDFPDFDFMDVKGQESIKRCMEIAAAGGHNIILIGPPGSGKTMLAKRLPSILPPMTLQEALETTKIHSVVGKVKNVGLMNQRPFRNPHHTISSAALVGGGSYPQPGEISLSHNGVLFLDELPEFERRVLEVMRQPMEDREVTIARARFTVTYPSSFMLVASMNPSPSGYFNDPDAPVTSSPMEMQRYLGKISGPLLDRIDIHIEVSPVPFDKLSNESKGETSAEIRQRVVMARFIQTERFASFGHVHYNAQMNTKQIRKFCVLGESQKTLLKGAMERLNLSARAYDRILKVARSIADLANETEINESHISEAIQYRSLDREGWLG</sequence>
<dbReference type="Gene3D" id="3.40.50.300">
    <property type="entry name" value="P-loop containing nucleotide triphosphate hydrolases"/>
    <property type="match status" value="1"/>
</dbReference>
<dbReference type="Proteomes" id="UP000184532">
    <property type="component" value="Unassembled WGS sequence"/>
</dbReference>
<dbReference type="InterPro" id="IPR045006">
    <property type="entry name" value="CHLI-like"/>
</dbReference>
<dbReference type="PANTHER" id="PTHR32039">
    <property type="entry name" value="MAGNESIUM-CHELATASE SUBUNIT CHLI"/>
    <property type="match status" value="1"/>
</dbReference>
<dbReference type="OrthoDB" id="9813147at2"/>
<keyword evidence="2" id="KW-0547">Nucleotide-binding</keyword>
<dbReference type="InterPro" id="IPR027417">
    <property type="entry name" value="P-loop_NTPase"/>
</dbReference>
<gene>
    <name evidence="5" type="ORF">SAMN04488116_0671</name>
</gene>
<feature type="domain" description="AAA+ ATPase" evidence="4">
    <location>
        <begin position="213"/>
        <end position="395"/>
    </location>
</feature>
<evidence type="ECO:0000313" key="6">
    <source>
        <dbReference type="Proteomes" id="UP000184532"/>
    </source>
</evidence>
<comment type="similarity">
    <text evidence="1">Belongs to the Mg-chelatase subunits D/I family. ComM subfamily.</text>
</comment>
<evidence type="ECO:0000259" key="4">
    <source>
        <dbReference type="SMART" id="SM00382"/>
    </source>
</evidence>
<dbReference type="SMART" id="SM00382">
    <property type="entry name" value="AAA"/>
    <property type="match status" value="1"/>
</dbReference>
<dbReference type="AlphaFoldDB" id="A0A1M5IFL3"/>
<accession>A0A1M5IFL3</accession>
<evidence type="ECO:0000313" key="5">
    <source>
        <dbReference type="EMBL" id="SHG27035.1"/>
    </source>
</evidence>
<dbReference type="InterPro" id="IPR001208">
    <property type="entry name" value="MCM_dom"/>
</dbReference>
<dbReference type="InterPro" id="IPR004482">
    <property type="entry name" value="Mg_chelat-rel"/>
</dbReference>
<dbReference type="PANTHER" id="PTHR32039:SF7">
    <property type="entry name" value="COMPETENCE PROTEIN COMM"/>
    <property type="match status" value="1"/>
</dbReference>
<dbReference type="InterPro" id="IPR014721">
    <property type="entry name" value="Ribsml_uS5_D2-typ_fold_subgr"/>
</dbReference>
<dbReference type="SUPFAM" id="SSF52540">
    <property type="entry name" value="P-loop containing nucleoside triphosphate hydrolases"/>
    <property type="match status" value="1"/>
</dbReference>
<name>A0A1M5IFL3_9FLAO</name>
<dbReference type="PRINTS" id="PR01657">
    <property type="entry name" value="MCMFAMILY"/>
</dbReference>
<dbReference type="InterPro" id="IPR003593">
    <property type="entry name" value="AAA+_ATPase"/>
</dbReference>
<dbReference type="NCBIfam" id="TIGR00368">
    <property type="entry name" value="YifB family Mg chelatase-like AAA ATPase"/>
    <property type="match status" value="1"/>
</dbReference>
<dbReference type="InterPro" id="IPR025158">
    <property type="entry name" value="Mg_chelat-rel_C"/>
</dbReference>
<proteinExistence type="inferred from homology"/>
<evidence type="ECO:0000256" key="2">
    <source>
        <dbReference type="ARBA" id="ARBA00022741"/>
    </source>
</evidence>
<dbReference type="Pfam" id="PF13541">
    <property type="entry name" value="ChlI"/>
    <property type="match status" value="1"/>
</dbReference>
<keyword evidence="6" id="KW-1185">Reference proteome</keyword>